<keyword evidence="1" id="KW-0645">Protease</keyword>
<dbReference type="Gene3D" id="3.30.830.10">
    <property type="entry name" value="Metalloenzyme, LuxS/M16 peptidase-like"/>
    <property type="match status" value="1"/>
</dbReference>
<dbReference type="EMBL" id="JACMSC010000015">
    <property type="protein sequence ID" value="KAG6487763.1"/>
    <property type="molecule type" value="Genomic_DNA"/>
</dbReference>
<keyword evidence="3" id="KW-0378">Hydrolase</keyword>
<organism evidence="6 7">
    <name type="scientific">Zingiber officinale</name>
    <name type="common">Ginger</name>
    <name type="synonym">Amomum zingiber</name>
    <dbReference type="NCBI Taxonomy" id="94328"/>
    <lineage>
        <taxon>Eukaryota</taxon>
        <taxon>Viridiplantae</taxon>
        <taxon>Streptophyta</taxon>
        <taxon>Embryophyta</taxon>
        <taxon>Tracheophyta</taxon>
        <taxon>Spermatophyta</taxon>
        <taxon>Magnoliopsida</taxon>
        <taxon>Liliopsida</taxon>
        <taxon>Zingiberales</taxon>
        <taxon>Zingiberaceae</taxon>
        <taxon>Zingiber</taxon>
    </lineage>
</organism>
<dbReference type="GO" id="GO:0006508">
    <property type="term" value="P:proteolysis"/>
    <property type="evidence" value="ECO:0007669"/>
    <property type="project" value="UniProtKB-KW"/>
</dbReference>
<keyword evidence="4" id="KW-0862">Zinc</keyword>
<reference evidence="6 7" key="1">
    <citation type="submission" date="2020-08" db="EMBL/GenBank/DDBJ databases">
        <title>Plant Genome Project.</title>
        <authorList>
            <person name="Zhang R.-G."/>
        </authorList>
    </citation>
    <scope>NUCLEOTIDE SEQUENCE [LARGE SCALE GENOMIC DNA]</scope>
    <source>
        <tissue evidence="6">Rhizome</tissue>
    </source>
</reference>
<comment type="caution">
    <text evidence="6">The sequence shown here is derived from an EMBL/GenBank/DDBJ whole genome shotgun (WGS) entry which is preliminary data.</text>
</comment>
<name>A0A8J5FM27_ZINOF</name>
<dbReference type="AlphaFoldDB" id="A0A8J5FM27"/>
<dbReference type="GO" id="GO:0005739">
    <property type="term" value="C:mitochondrion"/>
    <property type="evidence" value="ECO:0007669"/>
    <property type="project" value="TreeGrafter"/>
</dbReference>
<evidence type="ECO:0000313" key="7">
    <source>
        <dbReference type="Proteomes" id="UP000734854"/>
    </source>
</evidence>
<protein>
    <submittedName>
        <fullName evidence="6">Uncharacterized protein</fullName>
    </submittedName>
</protein>
<dbReference type="GO" id="GO:0046872">
    <property type="term" value="F:metal ion binding"/>
    <property type="evidence" value="ECO:0007669"/>
    <property type="project" value="UniProtKB-KW"/>
</dbReference>
<evidence type="ECO:0000256" key="5">
    <source>
        <dbReference type="ARBA" id="ARBA00023049"/>
    </source>
</evidence>
<evidence type="ECO:0000256" key="1">
    <source>
        <dbReference type="ARBA" id="ARBA00022670"/>
    </source>
</evidence>
<accession>A0A8J5FM27</accession>
<keyword evidence="2" id="KW-0479">Metal-binding</keyword>
<dbReference type="SUPFAM" id="SSF63411">
    <property type="entry name" value="LuxS/MPP-like metallohydrolase"/>
    <property type="match status" value="1"/>
</dbReference>
<dbReference type="InterPro" id="IPR050361">
    <property type="entry name" value="MPP/UQCRC_Complex"/>
</dbReference>
<dbReference type="PANTHER" id="PTHR11851:SF149">
    <property type="entry name" value="GH01077P"/>
    <property type="match status" value="1"/>
</dbReference>
<evidence type="ECO:0000256" key="3">
    <source>
        <dbReference type="ARBA" id="ARBA00022801"/>
    </source>
</evidence>
<dbReference type="Proteomes" id="UP000734854">
    <property type="component" value="Unassembled WGS sequence"/>
</dbReference>
<sequence>MTWDLSERRLERRLDSQPDEVDDICENMVLTIETSSEFSDCLPRHGIKAKPHIESRSRTFQKLHIVVHDIGGSGFGWDLEKKLVTTENSISVAEDIGRQLLTYGRRIPVTELFARIDAVDTSTIKRVAYRFICDQFSAFQPITDLKLSDSRFTGVTVTCFLNLCATVSSSLVLKLPHRSDIPFPCIKYHFTLEIHLCLLLFFFDTQNQPSIAIKCR</sequence>
<dbReference type="PANTHER" id="PTHR11851">
    <property type="entry name" value="METALLOPROTEASE"/>
    <property type="match status" value="1"/>
</dbReference>
<keyword evidence="5" id="KW-0482">Metalloprotease</keyword>
<proteinExistence type="predicted"/>
<gene>
    <name evidence="6" type="ORF">ZIOFF_056365</name>
</gene>
<dbReference type="GO" id="GO:0008237">
    <property type="term" value="F:metallopeptidase activity"/>
    <property type="evidence" value="ECO:0007669"/>
    <property type="project" value="UniProtKB-KW"/>
</dbReference>
<evidence type="ECO:0000256" key="2">
    <source>
        <dbReference type="ARBA" id="ARBA00022723"/>
    </source>
</evidence>
<dbReference type="InterPro" id="IPR011249">
    <property type="entry name" value="Metalloenz_LuxS/M16"/>
</dbReference>
<evidence type="ECO:0000313" key="6">
    <source>
        <dbReference type="EMBL" id="KAG6487763.1"/>
    </source>
</evidence>
<evidence type="ECO:0000256" key="4">
    <source>
        <dbReference type="ARBA" id="ARBA00022833"/>
    </source>
</evidence>
<keyword evidence="7" id="KW-1185">Reference proteome</keyword>